<dbReference type="InParanoid" id="A0A3P8UFD2"/>
<evidence type="ECO:0008006" key="3">
    <source>
        <dbReference type="Google" id="ProtNLM"/>
    </source>
</evidence>
<dbReference type="GeneTree" id="ENSGT00940000165459"/>
<evidence type="ECO:0000313" key="2">
    <source>
        <dbReference type="Proteomes" id="UP000265120"/>
    </source>
</evidence>
<dbReference type="Proteomes" id="UP000265120">
    <property type="component" value="Chromosome 1"/>
</dbReference>
<keyword evidence="2" id="KW-1185">Reference proteome</keyword>
<protein>
    <recommendedName>
        <fullName evidence="3">SH2 domain-containing protein</fullName>
    </recommendedName>
</protein>
<reference evidence="1" key="3">
    <citation type="submission" date="2025-09" db="UniProtKB">
        <authorList>
            <consortium name="Ensembl"/>
        </authorList>
    </citation>
    <scope>IDENTIFICATION</scope>
</reference>
<name>A0A3P8UFD2_CYNSE</name>
<dbReference type="SUPFAM" id="SSF55550">
    <property type="entry name" value="SH2 domain"/>
    <property type="match status" value="1"/>
</dbReference>
<dbReference type="InterPro" id="IPR036860">
    <property type="entry name" value="SH2_dom_sf"/>
</dbReference>
<reference evidence="1" key="2">
    <citation type="submission" date="2025-08" db="UniProtKB">
        <authorList>
            <consortium name="Ensembl"/>
        </authorList>
    </citation>
    <scope>IDENTIFICATION</scope>
</reference>
<sequence length="140" mass="16121">MQGLGGSQRGSQRVFSVLDRLLLTHPVWLQLSLNHDSALYILLREPVGTFLVRKCSATQRKVLCLRVTADRSTSSVKECFICEEDSRMCCLSHWGFQRPSPKRQLTDSWSPFHTWVKVQSAVMNECSPDLFFLMFLLVFH</sequence>
<dbReference type="Ensembl" id="ENSCSET00000000560.1">
    <property type="protein sequence ID" value="ENSCSEP00000000534.1"/>
    <property type="gene ID" value="ENSCSEG00000000375.1"/>
</dbReference>
<reference evidence="1 2" key="1">
    <citation type="journal article" date="2014" name="Nat. Genet.">
        <title>Whole-genome sequence of a flatfish provides insights into ZW sex chromosome evolution and adaptation to a benthic lifestyle.</title>
        <authorList>
            <person name="Chen S."/>
            <person name="Zhang G."/>
            <person name="Shao C."/>
            <person name="Huang Q."/>
            <person name="Liu G."/>
            <person name="Zhang P."/>
            <person name="Song W."/>
            <person name="An N."/>
            <person name="Chalopin D."/>
            <person name="Volff J.N."/>
            <person name="Hong Y."/>
            <person name="Li Q."/>
            <person name="Sha Z."/>
            <person name="Zhou H."/>
            <person name="Xie M."/>
            <person name="Yu Q."/>
            <person name="Liu Y."/>
            <person name="Xiang H."/>
            <person name="Wang N."/>
            <person name="Wu K."/>
            <person name="Yang C."/>
            <person name="Zhou Q."/>
            <person name="Liao X."/>
            <person name="Yang L."/>
            <person name="Hu Q."/>
            <person name="Zhang J."/>
            <person name="Meng L."/>
            <person name="Jin L."/>
            <person name="Tian Y."/>
            <person name="Lian J."/>
            <person name="Yang J."/>
            <person name="Miao G."/>
            <person name="Liu S."/>
            <person name="Liang Z."/>
            <person name="Yan F."/>
            <person name="Li Y."/>
            <person name="Sun B."/>
            <person name="Zhang H."/>
            <person name="Zhang J."/>
            <person name="Zhu Y."/>
            <person name="Du M."/>
            <person name="Zhao Y."/>
            <person name="Schartl M."/>
            <person name="Tang Q."/>
            <person name="Wang J."/>
        </authorList>
    </citation>
    <scope>NUCLEOTIDE SEQUENCE</scope>
</reference>
<dbReference type="STRING" id="244447.ENSCSEP00000000534"/>
<accession>A0A3P8UFD2</accession>
<dbReference type="AlphaFoldDB" id="A0A3P8UFD2"/>
<organism evidence="1 2">
    <name type="scientific">Cynoglossus semilaevis</name>
    <name type="common">Tongue sole</name>
    <dbReference type="NCBI Taxonomy" id="244447"/>
    <lineage>
        <taxon>Eukaryota</taxon>
        <taxon>Metazoa</taxon>
        <taxon>Chordata</taxon>
        <taxon>Craniata</taxon>
        <taxon>Vertebrata</taxon>
        <taxon>Euteleostomi</taxon>
        <taxon>Actinopterygii</taxon>
        <taxon>Neopterygii</taxon>
        <taxon>Teleostei</taxon>
        <taxon>Neoteleostei</taxon>
        <taxon>Acanthomorphata</taxon>
        <taxon>Carangaria</taxon>
        <taxon>Pleuronectiformes</taxon>
        <taxon>Pleuronectoidei</taxon>
        <taxon>Cynoglossidae</taxon>
        <taxon>Cynoglossinae</taxon>
        <taxon>Cynoglossus</taxon>
    </lineage>
</organism>
<proteinExistence type="predicted"/>
<dbReference type="Gene3D" id="3.30.505.10">
    <property type="entry name" value="SH2 domain"/>
    <property type="match status" value="1"/>
</dbReference>
<evidence type="ECO:0000313" key="1">
    <source>
        <dbReference type="Ensembl" id="ENSCSEP00000000534.1"/>
    </source>
</evidence>